<evidence type="ECO:0000313" key="2">
    <source>
        <dbReference type="Proteomes" id="UP000248917"/>
    </source>
</evidence>
<dbReference type="AlphaFoldDB" id="A0A326RXI5"/>
<dbReference type="EMBL" id="QKTX01000008">
    <property type="protein sequence ID" value="PZV82997.1"/>
    <property type="molecule type" value="Genomic_DNA"/>
</dbReference>
<comment type="caution">
    <text evidence="1">The sequence shown here is derived from an EMBL/GenBank/DDBJ whole genome shotgun (WGS) entry which is preliminary data.</text>
</comment>
<protein>
    <recommendedName>
        <fullName evidence="3">Ribbon-helix-helix CopG family protein</fullName>
    </recommendedName>
</protein>
<evidence type="ECO:0008006" key="3">
    <source>
        <dbReference type="Google" id="ProtNLM"/>
    </source>
</evidence>
<name>A0A326RXI5_9BACT</name>
<dbReference type="RefSeq" id="WP_111393259.1">
    <property type="nucleotide sequence ID" value="NZ_JBJINY010000074.1"/>
</dbReference>
<dbReference type="Proteomes" id="UP000248917">
    <property type="component" value="Unassembled WGS sequence"/>
</dbReference>
<organism evidence="1 2">
    <name type="scientific">Algoriphagus aquaeductus</name>
    <dbReference type="NCBI Taxonomy" id="475299"/>
    <lineage>
        <taxon>Bacteria</taxon>
        <taxon>Pseudomonadati</taxon>
        <taxon>Bacteroidota</taxon>
        <taxon>Cytophagia</taxon>
        <taxon>Cytophagales</taxon>
        <taxon>Cyclobacteriaceae</taxon>
        <taxon>Algoriphagus</taxon>
    </lineage>
</organism>
<proteinExistence type="predicted"/>
<reference evidence="1 2" key="1">
    <citation type="submission" date="2018-06" db="EMBL/GenBank/DDBJ databases">
        <title>Genomic Encyclopedia of Archaeal and Bacterial Type Strains, Phase II (KMG-II): from individual species to whole genera.</title>
        <authorList>
            <person name="Goeker M."/>
        </authorList>
    </citation>
    <scope>NUCLEOTIDE SEQUENCE [LARGE SCALE GENOMIC DNA]</scope>
    <source>
        <strain evidence="1 2">T4</strain>
    </source>
</reference>
<keyword evidence="2" id="KW-1185">Reference proteome</keyword>
<gene>
    <name evidence="1" type="ORF">CLV31_108198</name>
</gene>
<evidence type="ECO:0000313" key="1">
    <source>
        <dbReference type="EMBL" id="PZV82997.1"/>
    </source>
</evidence>
<sequence length="83" mass="9376">MKTKLTLTIEKSVIEKAKEFAGNSGKSLSDLVERYLEKEIAEAELQQANIPEEFKGLFGSVNLPTELNEKEAIREILSQKHSR</sequence>
<dbReference type="InterPro" id="IPR045944">
    <property type="entry name" value="DUF6364"/>
</dbReference>
<accession>A0A326RXI5</accession>
<dbReference type="OrthoDB" id="1121643at2"/>
<dbReference type="Pfam" id="PF19891">
    <property type="entry name" value="DUF6364"/>
    <property type="match status" value="1"/>
</dbReference>